<protein>
    <submittedName>
        <fullName evidence="1">Uncharacterized protein</fullName>
    </submittedName>
</protein>
<reference evidence="1" key="1">
    <citation type="submission" date="2023-07" db="EMBL/GenBank/DDBJ databases">
        <title>Comparative genomics of wheat-associated soil bacteria to identify genetic determinants of phenazine resistance.</title>
        <authorList>
            <person name="Mouncey N."/>
        </authorList>
    </citation>
    <scope>NUCLEOTIDE SEQUENCE</scope>
    <source>
        <strain evidence="1">V4I22</strain>
    </source>
</reference>
<accession>A0AAW8FVQ2</accession>
<dbReference type="Proteomes" id="UP001234216">
    <property type="component" value="Unassembled WGS sequence"/>
</dbReference>
<dbReference type="RefSeq" id="WP_306987060.1">
    <property type="nucleotide sequence ID" value="NZ_JAUSYQ010000002.1"/>
</dbReference>
<gene>
    <name evidence="1" type="ORF">QFZ22_009727</name>
</gene>
<proteinExistence type="predicted"/>
<comment type="caution">
    <text evidence="1">The sequence shown here is derived from an EMBL/GenBank/DDBJ whole genome shotgun (WGS) entry which is preliminary data.</text>
</comment>
<dbReference type="EMBL" id="JAUSZV010000006">
    <property type="protein sequence ID" value="MDQ0913655.1"/>
    <property type="molecule type" value="Genomic_DNA"/>
</dbReference>
<sequence length="90" mass="9395">MYRGATAAGLYKIGGSTGWGDSDAVTTTELLPGYGQTGADDTDWFREEATTLTVPAHSVATPRLTLDATLPETRTPGRCTAALGLVHDTP</sequence>
<dbReference type="AlphaFoldDB" id="A0AAW8FVQ2"/>
<name>A0AAW8FVQ2_9ACTN</name>
<evidence type="ECO:0000313" key="1">
    <source>
        <dbReference type="EMBL" id="MDQ0913655.1"/>
    </source>
</evidence>
<organism evidence="1 2">
    <name type="scientific">Streptomyces canus</name>
    <dbReference type="NCBI Taxonomy" id="58343"/>
    <lineage>
        <taxon>Bacteria</taxon>
        <taxon>Bacillati</taxon>
        <taxon>Actinomycetota</taxon>
        <taxon>Actinomycetes</taxon>
        <taxon>Kitasatosporales</taxon>
        <taxon>Streptomycetaceae</taxon>
        <taxon>Streptomyces</taxon>
        <taxon>Streptomyces aurantiacus group</taxon>
    </lineage>
</organism>
<evidence type="ECO:0000313" key="2">
    <source>
        <dbReference type="Proteomes" id="UP001234216"/>
    </source>
</evidence>